<keyword evidence="6 10" id="KW-0915">Sodium</keyword>
<dbReference type="PANTHER" id="PTHR10110:SF86">
    <property type="entry name" value="SODIUM_HYDROGEN EXCHANGER 7"/>
    <property type="match status" value="1"/>
</dbReference>
<feature type="transmembrane region" description="Helical" evidence="10">
    <location>
        <begin position="343"/>
        <end position="362"/>
    </location>
</feature>
<comment type="subcellular location">
    <subcellularLocation>
        <location evidence="1 10">Cell membrane</location>
        <topology evidence="1 10">Multi-pass membrane protein</topology>
    </subcellularLocation>
</comment>
<feature type="transmembrane region" description="Helical" evidence="10">
    <location>
        <begin position="6"/>
        <end position="22"/>
    </location>
</feature>
<feature type="domain" description="Cation/H+ exchanger transmembrane" evidence="12">
    <location>
        <begin position="11"/>
        <end position="403"/>
    </location>
</feature>
<dbReference type="PANTHER" id="PTHR10110">
    <property type="entry name" value="SODIUM/HYDROGEN EXCHANGER"/>
    <property type="match status" value="1"/>
</dbReference>
<feature type="transmembrane region" description="Helical" evidence="10">
    <location>
        <begin position="54"/>
        <end position="71"/>
    </location>
</feature>
<evidence type="ECO:0000256" key="2">
    <source>
        <dbReference type="ARBA" id="ARBA00022448"/>
    </source>
</evidence>
<evidence type="ECO:0000256" key="4">
    <source>
        <dbReference type="ARBA" id="ARBA00022692"/>
    </source>
</evidence>
<dbReference type="InterPro" id="IPR004705">
    <property type="entry name" value="Cation/H_exchanger_CPA1_bac"/>
</dbReference>
<keyword evidence="2 10" id="KW-0813">Transport</keyword>
<proteinExistence type="inferred from homology"/>
<gene>
    <name evidence="13" type="ORF">ACFO9E_26660</name>
</gene>
<keyword evidence="14" id="KW-1185">Reference proteome</keyword>
<feature type="region of interest" description="Disordered" evidence="11">
    <location>
        <begin position="520"/>
        <end position="545"/>
    </location>
</feature>
<dbReference type="RefSeq" id="WP_381200354.1">
    <property type="nucleotide sequence ID" value="NZ_JBHSFE010000022.1"/>
</dbReference>
<dbReference type="EMBL" id="JBHSFE010000022">
    <property type="protein sequence ID" value="MFC4611349.1"/>
    <property type="molecule type" value="Genomic_DNA"/>
</dbReference>
<evidence type="ECO:0000259" key="12">
    <source>
        <dbReference type="Pfam" id="PF00999"/>
    </source>
</evidence>
<evidence type="ECO:0000313" key="14">
    <source>
        <dbReference type="Proteomes" id="UP001595993"/>
    </source>
</evidence>
<evidence type="ECO:0000256" key="3">
    <source>
        <dbReference type="ARBA" id="ARBA00022475"/>
    </source>
</evidence>
<dbReference type="Gene3D" id="6.10.140.1330">
    <property type="match status" value="1"/>
</dbReference>
<evidence type="ECO:0000256" key="9">
    <source>
        <dbReference type="ARBA" id="ARBA00023201"/>
    </source>
</evidence>
<keyword evidence="3 10" id="KW-1003">Cell membrane</keyword>
<reference evidence="14" key="1">
    <citation type="journal article" date="2019" name="Int. J. Syst. Evol. Microbiol.">
        <title>The Global Catalogue of Microorganisms (GCM) 10K type strain sequencing project: providing services to taxonomists for standard genome sequencing and annotation.</title>
        <authorList>
            <consortium name="The Broad Institute Genomics Platform"/>
            <consortium name="The Broad Institute Genome Sequencing Center for Infectious Disease"/>
            <person name="Wu L."/>
            <person name="Ma J."/>
        </authorList>
    </citation>
    <scope>NUCLEOTIDE SEQUENCE [LARGE SCALE GENOMIC DNA]</scope>
    <source>
        <strain evidence="14">CGMCC 4.7139</strain>
    </source>
</reference>
<feature type="transmembrane region" description="Helical" evidence="10">
    <location>
        <begin position="154"/>
        <end position="174"/>
    </location>
</feature>
<dbReference type="InterPro" id="IPR018422">
    <property type="entry name" value="Cation/H_exchanger_CPA1"/>
</dbReference>
<keyword evidence="10" id="KW-0050">Antiport</keyword>
<evidence type="ECO:0000256" key="11">
    <source>
        <dbReference type="SAM" id="MobiDB-lite"/>
    </source>
</evidence>
<feature type="transmembrane region" description="Helical" evidence="10">
    <location>
        <begin position="111"/>
        <end position="134"/>
    </location>
</feature>
<organism evidence="13 14">
    <name type="scientific">Streptomyces maoxianensis</name>
    <dbReference type="NCBI Taxonomy" id="1459942"/>
    <lineage>
        <taxon>Bacteria</taxon>
        <taxon>Bacillati</taxon>
        <taxon>Actinomycetota</taxon>
        <taxon>Actinomycetes</taxon>
        <taxon>Kitasatosporales</taxon>
        <taxon>Streptomycetaceae</taxon>
        <taxon>Streptomyces</taxon>
    </lineage>
</organism>
<comment type="caution">
    <text evidence="13">The sequence shown here is derived from an EMBL/GenBank/DDBJ whole genome shotgun (WGS) entry which is preliminary data.</text>
</comment>
<feature type="transmembrane region" description="Helical" evidence="10">
    <location>
        <begin position="268"/>
        <end position="289"/>
    </location>
</feature>
<evidence type="ECO:0000256" key="5">
    <source>
        <dbReference type="ARBA" id="ARBA00022989"/>
    </source>
</evidence>
<dbReference type="InterPro" id="IPR006153">
    <property type="entry name" value="Cation/H_exchanger_TM"/>
</dbReference>
<keyword evidence="4 10" id="KW-0812">Transmembrane</keyword>
<feature type="transmembrane region" description="Helical" evidence="10">
    <location>
        <begin position="301"/>
        <end position="323"/>
    </location>
</feature>
<dbReference type="Pfam" id="PF00999">
    <property type="entry name" value="Na_H_Exchanger"/>
    <property type="match status" value="1"/>
</dbReference>
<sequence length="545" mass="57489">MYGLEVTVVILAAVVAMTWLARRLRWNEPVLLVAGGCLIGLTPDFRTLVLPPEVVLLLFLPPLLYWESLTTSLREIRTNVRGIMLLGTGLVLATAAAVAAVGHALGLSWPLAFILGTVVAPTDAIAVAAVARGLPRRIRTILRAASLINDGTALALYAVVVAVVVEGQVFSWWGTVARFLLAYAGGVAIGAACAAVVVALRRRLNDLAVESALGVLTPFATYLPAEAVGVSGVLAVVTCGLVLSQAGPKVINAGARVQITAFWEVSTFILNSALFVLVGIQTPAIVSAISSVSLGHAVVTALLVSGVVIATRLLWLYSVPYVIRAVDHRPVQRRLRSGARQRFPIAWSGVRGAVSLAAALAVPATTAAGLPLEGHGLLVFTAVTVILVTLVLQGTTLPAVIRWAGLRGDPDETAEERRAHRQIAAAALEALADHADRLETPPETADAILSELRQYAAENAGAPDTTGPGMRAELELRLALIGVKRSALIRLRDERSIDDIVLRRLQTVLDSEEIRIELALRAITDQSPPPPADGTTESRGRAPGE</sequence>
<dbReference type="NCBIfam" id="TIGR00831">
    <property type="entry name" value="a_cpa1"/>
    <property type="match status" value="1"/>
</dbReference>
<protein>
    <submittedName>
        <fullName evidence="13">Na+/H+ antiporter</fullName>
    </submittedName>
</protein>
<evidence type="ECO:0000256" key="1">
    <source>
        <dbReference type="ARBA" id="ARBA00004651"/>
    </source>
</evidence>
<comment type="similarity">
    <text evidence="10">Belongs to the monovalent cation:proton antiporter 1 (CPA1) transporter (TC 2.A.36) family.</text>
</comment>
<evidence type="ECO:0000313" key="13">
    <source>
        <dbReference type="EMBL" id="MFC4611349.1"/>
    </source>
</evidence>
<feature type="transmembrane region" description="Helical" evidence="10">
    <location>
        <begin position="180"/>
        <end position="200"/>
    </location>
</feature>
<keyword evidence="8 10" id="KW-0472">Membrane</keyword>
<evidence type="ECO:0000256" key="8">
    <source>
        <dbReference type="ARBA" id="ARBA00023136"/>
    </source>
</evidence>
<name>A0ABV9GFH3_9ACTN</name>
<dbReference type="Proteomes" id="UP001595993">
    <property type="component" value="Unassembled WGS sequence"/>
</dbReference>
<accession>A0ABV9GFH3</accession>
<keyword evidence="9 10" id="KW-0739">Sodium transport</keyword>
<feature type="compositionally biased region" description="Basic and acidic residues" evidence="11">
    <location>
        <begin position="536"/>
        <end position="545"/>
    </location>
</feature>
<feature type="transmembrane region" description="Helical" evidence="10">
    <location>
        <begin position="83"/>
        <end position="105"/>
    </location>
</feature>
<feature type="transmembrane region" description="Helical" evidence="10">
    <location>
        <begin position="374"/>
        <end position="392"/>
    </location>
</feature>
<comment type="function">
    <text evidence="10">Na(+)/H(+) antiporter that extrudes sodium in exchange for external protons.</text>
</comment>
<keyword evidence="5 10" id="KW-1133">Transmembrane helix</keyword>
<comment type="caution">
    <text evidence="10">Lacks conserved residue(s) required for the propagation of feature annotation.</text>
</comment>
<evidence type="ECO:0000256" key="6">
    <source>
        <dbReference type="ARBA" id="ARBA00023053"/>
    </source>
</evidence>
<evidence type="ECO:0000256" key="10">
    <source>
        <dbReference type="RuleBase" id="RU366002"/>
    </source>
</evidence>
<evidence type="ECO:0000256" key="7">
    <source>
        <dbReference type="ARBA" id="ARBA00023065"/>
    </source>
</evidence>
<keyword evidence="7 10" id="KW-0406">Ion transport</keyword>